<dbReference type="EMBL" id="JAYMGO010000023">
    <property type="protein sequence ID" value="KAL1249975.1"/>
    <property type="molecule type" value="Genomic_DNA"/>
</dbReference>
<comment type="caution">
    <text evidence="1">The sequence shown here is derived from an EMBL/GenBank/DDBJ whole genome shotgun (WGS) entry which is preliminary data.</text>
</comment>
<evidence type="ECO:0000313" key="2">
    <source>
        <dbReference type="Proteomes" id="UP001558613"/>
    </source>
</evidence>
<accession>A0ABR3LC58</accession>
<proteinExistence type="predicted"/>
<organism evidence="1 2">
    <name type="scientific">Cirrhinus molitorella</name>
    <name type="common">mud carp</name>
    <dbReference type="NCBI Taxonomy" id="172907"/>
    <lineage>
        <taxon>Eukaryota</taxon>
        <taxon>Metazoa</taxon>
        <taxon>Chordata</taxon>
        <taxon>Craniata</taxon>
        <taxon>Vertebrata</taxon>
        <taxon>Euteleostomi</taxon>
        <taxon>Actinopterygii</taxon>
        <taxon>Neopterygii</taxon>
        <taxon>Teleostei</taxon>
        <taxon>Ostariophysi</taxon>
        <taxon>Cypriniformes</taxon>
        <taxon>Cyprinidae</taxon>
        <taxon>Labeoninae</taxon>
        <taxon>Labeonini</taxon>
        <taxon>Cirrhinus</taxon>
    </lineage>
</organism>
<name>A0ABR3LC58_9TELE</name>
<keyword evidence="2" id="KW-1185">Reference proteome</keyword>
<evidence type="ECO:0000313" key="1">
    <source>
        <dbReference type="EMBL" id="KAL1249975.1"/>
    </source>
</evidence>
<protein>
    <submittedName>
        <fullName evidence="1">Uncharacterized protein</fullName>
    </submittedName>
</protein>
<reference evidence="1 2" key="1">
    <citation type="submission" date="2023-09" db="EMBL/GenBank/DDBJ databases">
        <authorList>
            <person name="Wang M."/>
        </authorList>
    </citation>
    <scope>NUCLEOTIDE SEQUENCE [LARGE SCALE GENOMIC DNA]</scope>
    <source>
        <strain evidence="1">GT-2023</strain>
        <tissue evidence="1">Liver</tissue>
    </source>
</reference>
<sequence>MLSMLGYGRCGRKVGGKRHCGPEKNQMRLTLLRSPSAPVAQEVMKDTVISKIVLDTQSEFLIPEDLHM</sequence>
<dbReference type="Proteomes" id="UP001558613">
    <property type="component" value="Unassembled WGS sequence"/>
</dbReference>
<gene>
    <name evidence="1" type="ORF">QQF64_020980</name>
</gene>